<sequence>MTADLQLKQPSETYPWGVWVALQPYILGSSATLHMKLIFMHYNT</sequence>
<dbReference type="Proteomes" id="UP001054837">
    <property type="component" value="Unassembled WGS sequence"/>
</dbReference>
<protein>
    <submittedName>
        <fullName evidence="2">Uncharacterized protein</fullName>
    </submittedName>
</protein>
<keyword evidence="1" id="KW-1133">Transmembrane helix</keyword>
<gene>
    <name evidence="2" type="ORF">CDAR_206231</name>
</gene>
<keyword evidence="1" id="KW-0472">Membrane</keyword>
<keyword evidence="3" id="KW-1185">Reference proteome</keyword>
<dbReference type="AlphaFoldDB" id="A0AAV4PBP0"/>
<keyword evidence="1" id="KW-0812">Transmembrane</keyword>
<reference evidence="2 3" key="1">
    <citation type="submission" date="2021-06" db="EMBL/GenBank/DDBJ databases">
        <title>Caerostris darwini draft genome.</title>
        <authorList>
            <person name="Kono N."/>
            <person name="Arakawa K."/>
        </authorList>
    </citation>
    <scope>NUCLEOTIDE SEQUENCE [LARGE SCALE GENOMIC DNA]</scope>
</reference>
<evidence type="ECO:0000313" key="2">
    <source>
        <dbReference type="EMBL" id="GIX94479.1"/>
    </source>
</evidence>
<accession>A0AAV4PBP0</accession>
<organism evidence="2 3">
    <name type="scientific">Caerostris darwini</name>
    <dbReference type="NCBI Taxonomy" id="1538125"/>
    <lineage>
        <taxon>Eukaryota</taxon>
        <taxon>Metazoa</taxon>
        <taxon>Ecdysozoa</taxon>
        <taxon>Arthropoda</taxon>
        <taxon>Chelicerata</taxon>
        <taxon>Arachnida</taxon>
        <taxon>Araneae</taxon>
        <taxon>Araneomorphae</taxon>
        <taxon>Entelegynae</taxon>
        <taxon>Araneoidea</taxon>
        <taxon>Araneidae</taxon>
        <taxon>Caerostris</taxon>
    </lineage>
</organism>
<name>A0AAV4PBP0_9ARAC</name>
<evidence type="ECO:0000256" key="1">
    <source>
        <dbReference type="SAM" id="Phobius"/>
    </source>
</evidence>
<feature type="non-terminal residue" evidence="2">
    <location>
        <position position="44"/>
    </location>
</feature>
<dbReference type="EMBL" id="BPLQ01002614">
    <property type="protein sequence ID" value="GIX94479.1"/>
    <property type="molecule type" value="Genomic_DNA"/>
</dbReference>
<comment type="caution">
    <text evidence="2">The sequence shown here is derived from an EMBL/GenBank/DDBJ whole genome shotgun (WGS) entry which is preliminary data.</text>
</comment>
<feature type="transmembrane region" description="Helical" evidence="1">
    <location>
        <begin position="16"/>
        <end position="39"/>
    </location>
</feature>
<proteinExistence type="predicted"/>
<evidence type="ECO:0000313" key="3">
    <source>
        <dbReference type="Proteomes" id="UP001054837"/>
    </source>
</evidence>